<dbReference type="GO" id="GO:0003824">
    <property type="term" value="F:catalytic activity"/>
    <property type="evidence" value="ECO:0007669"/>
    <property type="project" value="InterPro"/>
</dbReference>
<proteinExistence type="predicted"/>
<protein>
    <submittedName>
        <fullName evidence="2">Molybdenum cofactor sulfurase</fullName>
    </submittedName>
    <submittedName>
        <fullName evidence="3">Uncharacterized protein YcbX</fullName>
    </submittedName>
</protein>
<dbReference type="RefSeq" id="WP_204950381.1">
    <property type="nucleotide sequence ID" value="NZ_BSFF01000002.1"/>
</dbReference>
<accession>A0A9W6ITI1</accession>
<gene>
    <name evidence="2" type="ORF">GCM10008170_22420</name>
    <name evidence="3" type="ORF">JOD31_002242</name>
</gene>
<dbReference type="GO" id="GO:0030151">
    <property type="term" value="F:molybdenum ion binding"/>
    <property type="evidence" value="ECO:0007669"/>
    <property type="project" value="InterPro"/>
</dbReference>
<dbReference type="EMBL" id="JAFBCY010000002">
    <property type="protein sequence ID" value="MBM7852017.1"/>
    <property type="molecule type" value="Genomic_DNA"/>
</dbReference>
<reference evidence="2" key="3">
    <citation type="submission" date="2023-01" db="EMBL/GenBank/DDBJ databases">
        <authorList>
            <person name="Sun Q."/>
            <person name="Evtushenko L."/>
        </authorList>
    </citation>
    <scope>NUCLEOTIDE SEQUENCE</scope>
    <source>
        <strain evidence="2">VKM B-1606</strain>
    </source>
</reference>
<dbReference type="AlphaFoldDB" id="A0A9W6ITI1"/>
<dbReference type="Proteomes" id="UP000758856">
    <property type="component" value="Unassembled WGS sequence"/>
</dbReference>
<name>A0A9W6ITI1_9HYPH</name>
<evidence type="ECO:0000313" key="2">
    <source>
        <dbReference type="EMBL" id="GLK56223.1"/>
    </source>
</evidence>
<evidence type="ECO:0000313" key="4">
    <source>
        <dbReference type="Proteomes" id="UP000758856"/>
    </source>
</evidence>
<dbReference type="SUPFAM" id="SSF50800">
    <property type="entry name" value="PK beta-barrel domain-like"/>
    <property type="match status" value="1"/>
</dbReference>
<evidence type="ECO:0000313" key="5">
    <source>
        <dbReference type="Proteomes" id="UP001143400"/>
    </source>
</evidence>
<reference evidence="2" key="1">
    <citation type="journal article" date="2014" name="Int. J. Syst. Evol. Microbiol.">
        <title>Complete genome sequence of Corynebacterium casei LMG S-19264T (=DSM 44701T), isolated from a smear-ripened cheese.</title>
        <authorList>
            <consortium name="US DOE Joint Genome Institute (JGI-PGF)"/>
            <person name="Walter F."/>
            <person name="Albersmeier A."/>
            <person name="Kalinowski J."/>
            <person name="Ruckert C."/>
        </authorList>
    </citation>
    <scope>NUCLEOTIDE SEQUENCE</scope>
    <source>
        <strain evidence="2">VKM B-1606</strain>
    </source>
</reference>
<comment type="caution">
    <text evidence="2">The sequence shown here is derived from an EMBL/GenBank/DDBJ whole genome shotgun (WGS) entry which is preliminary data.</text>
</comment>
<dbReference type="GO" id="GO:0030170">
    <property type="term" value="F:pyridoxal phosphate binding"/>
    <property type="evidence" value="ECO:0007669"/>
    <property type="project" value="InterPro"/>
</dbReference>
<sequence>MPQTVGRIAALRRYPVKGLSPENLEAIDVLPGQPIAGDRSFAIENGPSGFDPAAPAFIPKQRFLCLMKNARLAGLATTFDLASSTLTVRRGEDTALTADLSSEEGRAATAAWFTAFMDGELNGPLTVLPAPGGHTFSDTAKGFLSLINHASVTAVGAMVNAAVDPLRFRGNLEIEGFDAWEELDWAGRELVSGEVRMTVVKRTVRCAATNVNPATAERDLKIPATLMKGFGHADCGVYVEVTAPGRLEVGAPIALA</sequence>
<dbReference type="InterPro" id="IPR005302">
    <property type="entry name" value="MoCF_Sase_C"/>
</dbReference>
<evidence type="ECO:0000259" key="1">
    <source>
        <dbReference type="PROSITE" id="PS51340"/>
    </source>
</evidence>
<organism evidence="2 5">
    <name type="scientific">Methylopila capsulata</name>
    <dbReference type="NCBI Taxonomy" id="61654"/>
    <lineage>
        <taxon>Bacteria</taxon>
        <taxon>Pseudomonadati</taxon>
        <taxon>Pseudomonadota</taxon>
        <taxon>Alphaproteobacteria</taxon>
        <taxon>Hyphomicrobiales</taxon>
        <taxon>Methylopilaceae</taxon>
        <taxon>Methylopila</taxon>
    </lineage>
</organism>
<dbReference type="Pfam" id="PF03476">
    <property type="entry name" value="MOSC_N"/>
    <property type="match status" value="1"/>
</dbReference>
<feature type="domain" description="MOSC" evidence="1">
    <location>
        <begin position="105"/>
        <end position="256"/>
    </location>
</feature>
<evidence type="ECO:0000313" key="3">
    <source>
        <dbReference type="EMBL" id="MBM7852017.1"/>
    </source>
</evidence>
<keyword evidence="4" id="KW-1185">Reference proteome</keyword>
<reference evidence="3 4" key="2">
    <citation type="submission" date="2021-01" db="EMBL/GenBank/DDBJ databases">
        <title>Genomic Encyclopedia of Type Strains, Phase IV (KMG-IV): sequencing the most valuable type-strain genomes for metagenomic binning, comparative biology and taxonomic classification.</title>
        <authorList>
            <person name="Goeker M."/>
        </authorList>
    </citation>
    <scope>NUCLEOTIDE SEQUENCE [LARGE SCALE GENOMIC DNA]</scope>
    <source>
        <strain evidence="3 4">DSM 6130</strain>
    </source>
</reference>
<dbReference type="InterPro" id="IPR005303">
    <property type="entry name" value="MOCOS_middle"/>
</dbReference>
<dbReference type="InterPro" id="IPR011037">
    <property type="entry name" value="Pyrv_Knase-like_insert_dom_sf"/>
</dbReference>
<dbReference type="EMBL" id="BSFF01000002">
    <property type="protein sequence ID" value="GLK56223.1"/>
    <property type="molecule type" value="Genomic_DNA"/>
</dbReference>
<dbReference type="Pfam" id="PF03473">
    <property type="entry name" value="MOSC"/>
    <property type="match status" value="1"/>
</dbReference>
<dbReference type="PROSITE" id="PS51340">
    <property type="entry name" value="MOSC"/>
    <property type="match status" value="1"/>
</dbReference>
<dbReference type="Proteomes" id="UP001143400">
    <property type="component" value="Unassembled WGS sequence"/>
</dbReference>